<dbReference type="InterPro" id="IPR036505">
    <property type="entry name" value="Amidase/PGRP_sf"/>
</dbReference>
<accession>B9XSD4</accession>
<evidence type="ECO:0000256" key="3">
    <source>
        <dbReference type="ARBA" id="ARBA00022801"/>
    </source>
</evidence>
<dbReference type="InterPro" id="IPR002502">
    <property type="entry name" value="Amidase_domain"/>
</dbReference>
<dbReference type="SMART" id="SM00644">
    <property type="entry name" value="Ami_2"/>
    <property type="match status" value="1"/>
</dbReference>
<keyword evidence="7" id="KW-1185">Reference proteome</keyword>
<dbReference type="Proteomes" id="UP000003688">
    <property type="component" value="Unassembled WGS sequence"/>
</dbReference>
<dbReference type="InterPro" id="IPR033803">
    <property type="entry name" value="CBD-like_Golvesin-Xly"/>
</dbReference>
<dbReference type="PANTHER" id="PTHR30417:SF1">
    <property type="entry name" value="N-ACETYLMURAMOYL-L-ALANINE AMIDASE AMID"/>
    <property type="match status" value="1"/>
</dbReference>
<dbReference type="CDD" id="cd06583">
    <property type="entry name" value="PGRP"/>
    <property type="match status" value="1"/>
</dbReference>
<protein>
    <recommendedName>
        <fullName evidence="2">N-acetylmuramoyl-L-alanine amidase</fullName>
        <ecNumber evidence="2">3.5.1.28</ecNumber>
    </recommendedName>
</protein>
<proteinExistence type="predicted"/>
<dbReference type="CDD" id="cd14488">
    <property type="entry name" value="CBM6-CBM35-CBM36_like_2"/>
    <property type="match status" value="1"/>
</dbReference>
<comment type="caution">
    <text evidence="6">The sequence shown here is derived from an EMBL/GenBank/DDBJ whole genome shotgun (WGS) entry which is preliminary data.</text>
</comment>
<dbReference type="Pfam" id="PF01510">
    <property type="entry name" value="Amidase_2"/>
    <property type="match status" value="1"/>
</dbReference>
<dbReference type="AlphaFoldDB" id="B9XSD4"/>
<dbReference type="InterPro" id="IPR051206">
    <property type="entry name" value="NAMLAA_amidase_2"/>
</dbReference>
<dbReference type="PANTHER" id="PTHR30417">
    <property type="entry name" value="N-ACETYLMURAMOYL-L-ALANINE AMIDASE AMID"/>
    <property type="match status" value="1"/>
</dbReference>
<dbReference type="EMBL" id="ABOX02000077">
    <property type="protein sequence ID" value="EEF57267.1"/>
    <property type="molecule type" value="Genomic_DNA"/>
</dbReference>
<evidence type="ECO:0000256" key="1">
    <source>
        <dbReference type="ARBA" id="ARBA00001561"/>
    </source>
</evidence>
<evidence type="ECO:0000256" key="2">
    <source>
        <dbReference type="ARBA" id="ARBA00011901"/>
    </source>
</evidence>
<dbReference type="SUPFAM" id="SSF55846">
    <property type="entry name" value="N-acetylmuramoyl-L-alanine amidase-like"/>
    <property type="match status" value="1"/>
</dbReference>
<name>B9XSD4_PEDPL</name>
<evidence type="ECO:0000313" key="7">
    <source>
        <dbReference type="Proteomes" id="UP000003688"/>
    </source>
</evidence>
<dbReference type="GO" id="GO:0009254">
    <property type="term" value="P:peptidoglycan turnover"/>
    <property type="evidence" value="ECO:0007669"/>
    <property type="project" value="TreeGrafter"/>
</dbReference>
<reference evidence="6 7" key="1">
    <citation type="journal article" date="2011" name="J. Bacteriol.">
        <title>Genome sequence of 'Pedosphaera parvula' Ellin514, an aerobic Verrucomicrobial isolate from pasture soil.</title>
        <authorList>
            <person name="Kant R."/>
            <person name="van Passel M.W."/>
            <person name="Sangwan P."/>
            <person name="Palva A."/>
            <person name="Lucas S."/>
            <person name="Copeland A."/>
            <person name="Lapidus A."/>
            <person name="Glavina Del Rio T."/>
            <person name="Dalin E."/>
            <person name="Tice H."/>
            <person name="Bruce D."/>
            <person name="Goodwin L."/>
            <person name="Pitluck S."/>
            <person name="Chertkov O."/>
            <person name="Larimer F.W."/>
            <person name="Land M.L."/>
            <person name="Hauser L."/>
            <person name="Brettin T.S."/>
            <person name="Detter J.C."/>
            <person name="Han S."/>
            <person name="de Vos W.M."/>
            <person name="Janssen P.H."/>
            <person name="Smidt H."/>
        </authorList>
    </citation>
    <scope>NUCLEOTIDE SEQUENCE [LARGE SCALE GENOMIC DNA]</scope>
    <source>
        <strain evidence="6 7">Ellin514</strain>
    </source>
</reference>
<evidence type="ECO:0000313" key="6">
    <source>
        <dbReference type="EMBL" id="EEF57267.1"/>
    </source>
</evidence>
<feature type="domain" description="N-acetylmuramoyl-L-alanine amidase" evidence="5">
    <location>
        <begin position="4"/>
        <end position="136"/>
    </location>
</feature>
<dbReference type="EC" id="3.5.1.28" evidence="2"/>
<gene>
    <name evidence="6" type="ORF">Cflav_PD0420</name>
</gene>
<dbReference type="GO" id="GO:0009253">
    <property type="term" value="P:peptidoglycan catabolic process"/>
    <property type="evidence" value="ECO:0007669"/>
    <property type="project" value="InterPro"/>
</dbReference>
<evidence type="ECO:0000256" key="4">
    <source>
        <dbReference type="ARBA" id="ARBA00023316"/>
    </source>
</evidence>
<comment type="catalytic activity">
    <reaction evidence="1">
        <text>Hydrolyzes the link between N-acetylmuramoyl residues and L-amino acid residues in certain cell-wall glycopeptides.</text>
        <dbReference type="EC" id="3.5.1.28"/>
    </reaction>
</comment>
<dbReference type="STRING" id="320771.Cflav_PD0420"/>
<dbReference type="Pfam" id="PF25275">
    <property type="entry name" value="Golvesin_C"/>
    <property type="match status" value="1"/>
</dbReference>
<keyword evidence="4" id="KW-0961">Cell wall biogenesis/degradation</keyword>
<keyword evidence="3" id="KW-0378">Hydrolase</keyword>
<organism evidence="6 7">
    <name type="scientific">Pedosphaera parvula (strain Ellin514)</name>
    <dbReference type="NCBI Taxonomy" id="320771"/>
    <lineage>
        <taxon>Bacteria</taxon>
        <taxon>Pseudomonadati</taxon>
        <taxon>Verrucomicrobiota</taxon>
        <taxon>Pedosphaerae</taxon>
        <taxon>Pedosphaerales</taxon>
        <taxon>Pedosphaeraceae</taxon>
        <taxon>Pedosphaera</taxon>
    </lineage>
</organism>
<evidence type="ECO:0000259" key="5">
    <source>
        <dbReference type="SMART" id="SM00644"/>
    </source>
</evidence>
<dbReference type="GO" id="GO:0071555">
    <property type="term" value="P:cell wall organization"/>
    <property type="evidence" value="ECO:0007669"/>
    <property type="project" value="UniProtKB-KW"/>
</dbReference>
<dbReference type="GO" id="GO:0008745">
    <property type="term" value="F:N-acetylmuramoyl-L-alanine amidase activity"/>
    <property type="evidence" value="ECO:0007669"/>
    <property type="project" value="UniProtKB-EC"/>
</dbReference>
<sequence length="284" mass="31541">MEGYYAATISYFQQSGTQASIHYCVNGLKDNSSDYPAGEITQMVREAYYAWHVRCWNTWMFGTEHEGFVSNPAWYTDAMYNASGLLQRHLCDTYGIPKDRHHIIGHNEWQNSSWNTWMAANYPSIDTTCNTHTDPGQYWDWNKLMGIINPATTTIIVDNANSGFSTSANWTTGTSSTDKYGADYRWRNVEAVTDQATFSTSLPSSGTWTVYVWYPQGSNRSTDTPYVISTSGGTSTKIVNQQVNGGQWVNAGAYSMNSGANTVKVSCSATTGTVVIADAVKWVK</sequence>
<dbReference type="Gene3D" id="3.40.80.10">
    <property type="entry name" value="Peptidoglycan recognition protein-like"/>
    <property type="match status" value="1"/>
</dbReference>